<evidence type="ECO:0000259" key="5">
    <source>
        <dbReference type="PROSITE" id="PS50240"/>
    </source>
</evidence>
<dbReference type="InterPro" id="IPR050430">
    <property type="entry name" value="Peptidase_S1"/>
</dbReference>
<keyword evidence="4" id="KW-0732">Signal</keyword>
<dbReference type="InterPro" id="IPR001314">
    <property type="entry name" value="Peptidase_S1A"/>
</dbReference>
<dbReference type="PANTHER" id="PTHR24276">
    <property type="entry name" value="POLYSERASE-RELATED"/>
    <property type="match status" value="1"/>
</dbReference>
<protein>
    <submittedName>
        <fullName evidence="6">Trypsin</fullName>
    </submittedName>
</protein>
<gene>
    <name evidence="6" type="ORF">TL08_04160</name>
</gene>
<dbReference type="PROSITE" id="PS00135">
    <property type="entry name" value="TRYPSIN_SER"/>
    <property type="match status" value="1"/>
</dbReference>
<reference evidence="7" key="1">
    <citation type="submission" date="2016-03" db="EMBL/GenBank/DDBJ databases">
        <title>Complete genome sequence of the type strain Actinoalloteichus hymeniacidonis DSM 45092.</title>
        <authorList>
            <person name="Schaffert L."/>
            <person name="Albersmeier A."/>
            <person name="Winkler A."/>
            <person name="Kalinowski J."/>
            <person name="Zotchev S."/>
            <person name="Ruckert C."/>
        </authorList>
    </citation>
    <scope>NUCLEOTIDE SEQUENCE [LARGE SCALE GENOMIC DNA]</scope>
    <source>
        <strain evidence="7">HPA177(T) (DSM 45092(T))</strain>
    </source>
</reference>
<dbReference type="PANTHER" id="PTHR24276:SF98">
    <property type="entry name" value="FI18310P1-RELATED"/>
    <property type="match status" value="1"/>
</dbReference>
<feature type="chain" id="PRO_5041931943" evidence="4">
    <location>
        <begin position="29"/>
        <end position="283"/>
    </location>
</feature>
<dbReference type="AlphaFoldDB" id="A0AAC9HLQ1"/>
<dbReference type="SMART" id="SM00020">
    <property type="entry name" value="Tryp_SPc"/>
    <property type="match status" value="1"/>
</dbReference>
<dbReference type="EMBL" id="CP014859">
    <property type="protein sequence ID" value="AOS61662.1"/>
    <property type="molecule type" value="Genomic_DNA"/>
</dbReference>
<dbReference type="RefSeq" id="WP_069846701.1">
    <property type="nucleotide sequence ID" value="NZ_CP014859.1"/>
</dbReference>
<dbReference type="Gene3D" id="2.40.10.10">
    <property type="entry name" value="Trypsin-like serine proteases"/>
    <property type="match status" value="1"/>
</dbReference>
<dbReference type="PROSITE" id="PS50240">
    <property type="entry name" value="TRYPSIN_DOM"/>
    <property type="match status" value="1"/>
</dbReference>
<name>A0AAC9HLQ1_9PSEU</name>
<evidence type="ECO:0000256" key="2">
    <source>
        <dbReference type="ARBA" id="ARBA00023157"/>
    </source>
</evidence>
<keyword evidence="3" id="KW-0378">Hydrolase</keyword>
<dbReference type="InterPro" id="IPR001254">
    <property type="entry name" value="Trypsin_dom"/>
</dbReference>
<dbReference type="InterPro" id="IPR018114">
    <property type="entry name" value="TRYPSIN_HIS"/>
</dbReference>
<dbReference type="InterPro" id="IPR033116">
    <property type="entry name" value="TRYPSIN_SER"/>
</dbReference>
<feature type="signal peptide" evidence="4">
    <location>
        <begin position="1"/>
        <end position="28"/>
    </location>
</feature>
<evidence type="ECO:0000313" key="7">
    <source>
        <dbReference type="Proteomes" id="UP000095210"/>
    </source>
</evidence>
<organism evidence="6 7">
    <name type="scientific">Actinoalloteichus hymeniacidonis</name>
    <dbReference type="NCBI Taxonomy" id="340345"/>
    <lineage>
        <taxon>Bacteria</taxon>
        <taxon>Bacillati</taxon>
        <taxon>Actinomycetota</taxon>
        <taxon>Actinomycetes</taxon>
        <taxon>Pseudonocardiales</taxon>
        <taxon>Pseudonocardiaceae</taxon>
        <taxon>Actinoalloteichus</taxon>
    </lineage>
</organism>
<dbReference type="SUPFAM" id="SSF50494">
    <property type="entry name" value="Trypsin-like serine proteases"/>
    <property type="match status" value="1"/>
</dbReference>
<keyword evidence="3" id="KW-0645">Protease</keyword>
<dbReference type="Proteomes" id="UP000095210">
    <property type="component" value="Chromosome"/>
</dbReference>
<keyword evidence="2" id="KW-1015">Disulfide bond</keyword>
<dbReference type="KEGG" id="ahm:TL08_04160"/>
<keyword evidence="7" id="KW-1185">Reference proteome</keyword>
<dbReference type="GO" id="GO:0006508">
    <property type="term" value="P:proteolysis"/>
    <property type="evidence" value="ECO:0007669"/>
    <property type="project" value="UniProtKB-KW"/>
</dbReference>
<accession>A0AAC9HLQ1</accession>
<evidence type="ECO:0000313" key="6">
    <source>
        <dbReference type="EMBL" id="AOS61662.1"/>
    </source>
</evidence>
<dbReference type="FunFam" id="2.40.10.10:FF:000068">
    <property type="entry name" value="transmembrane protease serine 2"/>
    <property type="match status" value="1"/>
</dbReference>
<dbReference type="InterPro" id="IPR009003">
    <property type="entry name" value="Peptidase_S1_PA"/>
</dbReference>
<keyword evidence="3" id="KW-0720">Serine protease</keyword>
<dbReference type="CDD" id="cd00190">
    <property type="entry name" value="Tryp_SPc"/>
    <property type="match status" value="1"/>
</dbReference>
<dbReference type="Pfam" id="PF00089">
    <property type="entry name" value="Trypsin"/>
    <property type="match status" value="1"/>
</dbReference>
<dbReference type="PRINTS" id="PR00722">
    <property type="entry name" value="CHYMOTRYPSIN"/>
</dbReference>
<feature type="domain" description="Peptidase S1" evidence="5">
    <location>
        <begin position="53"/>
        <end position="283"/>
    </location>
</feature>
<dbReference type="PROSITE" id="PS00134">
    <property type="entry name" value="TRYPSIN_HIS"/>
    <property type="match status" value="1"/>
</dbReference>
<evidence type="ECO:0000256" key="1">
    <source>
        <dbReference type="ARBA" id="ARBA00007664"/>
    </source>
</evidence>
<dbReference type="InterPro" id="IPR043504">
    <property type="entry name" value="Peptidase_S1_PA_chymotrypsin"/>
</dbReference>
<evidence type="ECO:0000256" key="3">
    <source>
        <dbReference type="RuleBase" id="RU363034"/>
    </source>
</evidence>
<sequence>MRFRKSIAAVFAAAVAPVLFATAGPAGASEDVSQVDTAAIQASGADNIETKIINGGDATEDYPFIATLLRPDGTLGCSGSLIDENWVLTAAHCVYGDRADNNSLRVGSINGHEGGTVVDFTEIIIHPDYDDSEVTRIDMDIALLRLENPIPDAQPITRHSRGPADVHPARVLGWGQQCTEPGGCGQAEILQELDTIIDRNLGCEGGFNARTELCTNPGPGFGTCYGDSGGPLMIERLGQWELAGVTVRFGYAGVDGASPWCGDGNTISSSVAFHNDWIDSHIA</sequence>
<proteinExistence type="inferred from homology"/>
<dbReference type="GO" id="GO:0004252">
    <property type="term" value="F:serine-type endopeptidase activity"/>
    <property type="evidence" value="ECO:0007669"/>
    <property type="project" value="InterPro"/>
</dbReference>
<comment type="similarity">
    <text evidence="1">Belongs to the peptidase S1 family.</text>
</comment>
<evidence type="ECO:0000256" key="4">
    <source>
        <dbReference type="SAM" id="SignalP"/>
    </source>
</evidence>